<reference evidence="4" key="1">
    <citation type="journal article" date="2021" name="BMC Genomics">
        <title>Chromosome-level genome assembly and manually-curated proteome of model necrotroph Parastagonospora nodorum Sn15 reveals a genome-wide trove of candidate effector homologs, and redundancy of virulence-related functions within an accessory chromosome.</title>
        <authorList>
            <person name="Bertazzoni S."/>
            <person name="Jones D.A.B."/>
            <person name="Phan H.T."/>
            <person name="Tan K.-C."/>
            <person name="Hane J.K."/>
        </authorList>
    </citation>
    <scope>NUCLEOTIDE SEQUENCE [LARGE SCALE GENOMIC DNA]</scope>
    <source>
        <strain evidence="4">SN15 / ATCC MYA-4574 / FGSC 10173)</strain>
    </source>
</reference>
<evidence type="ECO:0000313" key="4">
    <source>
        <dbReference type="Proteomes" id="UP000663193"/>
    </source>
</evidence>
<organism evidence="3 4">
    <name type="scientific">Phaeosphaeria nodorum (strain SN15 / ATCC MYA-4574 / FGSC 10173)</name>
    <name type="common">Glume blotch fungus</name>
    <name type="synonym">Parastagonospora nodorum</name>
    <dbReference type="NCBI Taxonomy" id="321614"/>
    <lineage>
        <taxon>Eukaryota</taxon>
        <taxon>Fungi</taxon>
        <taxon>Dikarya</taxon>
        <taxon>Ascomycota</taxon>
        <taxon>Pezizomycotina</taxon>
        <taxon>Dothideomycetes</taxon>
        <taxon>Pleosporomycetidae</taxon>
        <taxon>Pleosporales</taxon>
        <taxon>Pleosporineae</taxon>
        <taxon>Phaeosphaeriaceae</taxon>
        <taxon>Parastagonospora</taxon>
    </lineage>
</organism>
<keyword evidence="2" id="KW-0472">Membrane</keyword>
<feature type="transmembrane region" description="Helical" evidence="2">
    <location>
        <begin position="208"/>
        <end position="229"/>
    </location>
</feature>
<name>A0A7U2ID68_PHANO</name>
<proteinExistence type="predicted"/>
<accession>A0A7U2ID68</accession>
<feature type="region of interest" description="Disordered" evidence="1">
    <location>
        <begin position="67"/>
        <end position="96"/>
    </location>
</feature>
<feature type="transmembrane region" description="Helical" evidence="2">
    <location>
        <begin position="272"/>
        <end position="294"/>
    </location>
</feature>
<dbReference type="Proteomes" id="UP000663193">
    <property type="component" value="Chromosome 23"/>
</dbReference>
<feature type="transmembrane region" description="Helical" evidence="2">
    <location>
        <begin position="236"/>
        <end position="260"/>
    </location>
</feature>
<gene>
    <name evidence="3" type="ORF">JI435_162190</name>
</gene>
<sequence length="356" mass="39428">MSYNFWAWALGTLDLDEEEKEQSRFEAEKHTASLTAVRMGHATTEEEANSVTVAQTTNRVRANTVDYDEEEKEQAMKRATSSIGKGQDDNEADYGSQKKTDISEFCSRPLPASTSTTTVSITIYETLTAATTIFVTNTVATTTTTTTTVTAAASPILKMTPPGLLQTVTTVPTIPKSPLDPNLFVAKGPTTSAARADDAVGIHISRGAVAATLFFMCVWVVVSGGTWIRGTHFHRAMLLVVPALFPPIFVGCFMQEIIAMNHLLLPEPFVRALLFMLGVCACLLFLEAFGVFAFNRQVWDAFIAWRSGKGWDFSWGWTRDHDARGERRNNMACIDYTERTERRRGSRDGRYVPAPW</sequence>
<evidence type="ECO:0000256" key="1">
    <source>
        <dbReference type="SAM" id="MobiDB-lite"/>
    </source>
</evidence>
<dbReference type="AlphaFoldDB" id="A0A7U2ID68"/>
<protein>
    <submittedName>
        <fullName evidence="3">Uncharacterized protein</fullName>
    </submittedName>
</protein>
<evidence type="ECO:0000313" key="3">
    <source>
        <dbReference type="EMBL" id="QRD07729.1"/>
    </source>
</evidence>
<keyword evidence="2" id="KW-1133">Transmembrane helix</keyword>
<evidence type="ECO:0000256" key="2">
    <source>
        <dbReference type="SAM" id="Phobius"/>
    </source>
</evidence>
<dbReference type="EMBL" id="CP069045">
    <property type="protein sequence ID" value="QRD07729.1"/>
    <property type="molecule type" value="Genomic_DNA"/>
</dbReference>
<keyword evidence="2" id="KW-0812">Transmembrane</keyword>
<dbReference type="VEuPathDB" id="FungiDB:JI435_162190"/>
<keyword evidence="4" id="KW-1185">Reference proteome</keyword>